<protein>
    <submittedName>
        <fullName evidence="2">Uncharacterized protein</fullName>
    </submittedName>
</protein>
<evidence type="ECO:0000313" key="2">
    <source>
        <dbReference type="EMBL" id="CAD7438225.1"/>
    </source>
</evidence>
<feature type="region of interest" description="Disordered" evidence="1">
    <location>
        <begin position="38"/>
        <end position="75"/>
    </location>
</feature>
<dbReference type="InterPro" id="IPR011009">
    <property type="entry name" value="Kinase-like_dom_sf"/>
</dbReference>
<gene>
    <name evidence="2" type="ORF">TBIB3V08_LOCUS820</name>
</gene>
<feature type="compositionally biased region" description="Polar residues" evidence="1">
    <location>
        <begin position="64"/>
        <end position="75"/>
    </location>
</feature>
<dbReference type="SUPFAM" id="SSF56112">
    <property type="entry name" value="Protein kinase-like (PK-like)"/>
    <property type="match status" value="1"/>
</dbReference>
<organism evidence="2">
    <name type="scientific">Timema bartmani</name>
    <dbReference type="NCBI Taxonomy" id="61472"/>
    <lineage>
        <taxon>Eukaryota</taxon>
        <taxon>Metazoa</taxon>
        <taxon>Ecdysozoa</taxon>
        <taxon>Arthropoda</taxon>
        <taxon>Hexapoda</taxon>
        <taxon>Insecta</taxon>
        <taxon>Pterygota</taxon>
        <taxon>Neoptera</taxon>
        <taxon>Polyneoptera</taxon>
        <taxon>Phasmatodea</taxon>
        <taxon>Timematodea</taxon>
        <taxon>Timematoidea</taxon>
        <taxon>Timematidae</taxon>
        <taxon>Timema</taxon>
    </lineage>
</organism>
<proteinExistence type="predicted"/>
<reference evidence="2" key="1">
    <citation type="submission" date="2020-11" db="EMBL/GenBank/DDBJ databases">
        <authorList>
            <person name="Tran Van P."/>
        </authorList>
    </citation>
    <scope>NUCLEOTIDE SEQUENCE</scope>
</reference>
<dbReference type="EMBL" id="OD564412">
    <property type="protein sequence ID" value="CAD7438225.1"/>
    <property type="molecule type" value="Genomic_DNA"/>
</dbReference>
<sequence>MTHSKGRGKRGGEKTKLIKYDPVTRISAMDAMDHPFFSNVRIEPPPLPPSLETSGVNKVHSTETRQSSVGQGLVS</sequence>
<accession>A0A7R9EQ70</accession>
<dbReference type="AlphaFoldDB" id="A0A7R9EQ70"/>
<name>A0A7R9EQ70_9NEOP</name>
<evidence type="ECO:0000256" key="1">
    <source>
        <dbReference type="SAM" id="MobiDB-lite"/>
    </source>
</evidence>